<keyword evidence="1" id="KW-0732">Signal</keyword>
<evidence type="ECO:0000313" key="2">
    <source>
        <dbReference type="EMBL" id="GGE37607.1"/>
    </source>
</evidence>
<evidence type="ECO:0000313" key="3">
    <source>
        <dbReference type="Proteomes" id="UP000612855"/>
    </source>
</evidence>
<protein>
    <recommendedName>
        <fullName evidence="4">VPLPA-CTERM protein sorting domain-containing protein</fullName>
    </recommendedName>
</protein>
<comment type="caution">
    <text evidence="2">The sequence shown here is derived from an EMBL/GenBank/DDBJ whole genome shotgun (WGS) entry which is preliminary data.</text>
</comment>
<proteinExistence type="predicted"/>
<dbReference type="Proteomes" id="UP000612855">
    <property type="component" value="Unassembled WGS sequence"/>
</dbReference>
<organism evidence="2 3">
    <name type="scientific">Primorskyibacter flagellatus</name>
    <dbReference type="NCBI Taxonomy" id="1387277"/>
    <lineage>
        <taxon>Bacteria</taxon>
        <taxon>Pseudomonadati</taxon>
        <taxon>Pseudomonadota</taxon>
        <taxon>Alphaproteobacteria</taxon>
        <taxon>Rhodobacterales</taxon>
        <taxon>Roseobacteraceae</taxon>
        <taxon>Primorskyibacter</taxon>
    </lineage>
</organism>
<evidence type="ECO:0000256" key="1">
    <source>
        <dbReference type="SAM" id="SignalP"/>
    </source>
</evidence>
<feature type="chain" id="PRO_5037850229" description="VPLPA-CTERM protein sorting domain-containing protein" evidence="1">
    <location>
        <begin position="20"/>
        <end position="248"/>
    </location>
</feature>
<gene>
    <name evidence="2" type="ORF">GCM10011360_26750</name>
</gene>
<dbReference type="AlphaFoldDB" id="A0A917AA96"/>
<accession>A0A917AA96</accession>
<evidence type="ECO:0008006" key="4">
    <source>
        <dbReference type="Google" id="ProtNLM"/>
    </source>
</evidence>
<dbReference type="RefSeq" id="WP_188478162.1">
    <property type="nucleotide sequence ID" value="NZ_BMFJ01000001.1"/>
</dbReference>
<reference evidence="3" key="1">
    <citation type="journal article" date="2019" name="Int. J. Syst. Evol. Microbiol.">
        <title>The Global Catalogue of Microorganisms (GCM) 10K type strain sequencing project: providing services to taxonomists for standard genome sequencing and annotation.</title>
        <authorList>
            <consortium name="The Broad Institute Genomics Platform"/>
            <consortium name="The Broad Institute Genome Sequencing Center for Infectious Disease"/>
            <person name="Wu L."/>
            <person name="Ma J."/>
        </authorList>
    </citation>
    <scope>NUCLEOTIDE SEQUENCE [LARGE SCALE GENOMIC DNA]</scope>
    <source>
        <strain evidence="3">CGMCC 1.12664</strain>
    </source>
</reference>
<feature type="signal peptide" evidence="1">
    <location>
        <begin position="1"/>
        <end position="19"/>
    </location>
</feature>
<dbReference type="EMBL" id="BMFJ01000001">
    <property type="protein sequence ID" value="GGE37607.1"/>
    <property type="molecule type" value="Genomic_DNA"/>
</dbReference>
<keyword evidence="3" id="KW-1185">Reference proteome</keyword>
<name>A0A917AA96_9RHOB</name>
<sequence length="248" mass="26338">MKTVLIAAALVAAAQPALSATAKYSLDWVSVTPDTSSTLKGFVEFDLTAKTIVDFDLELVFSPSGLAVDFDRSAHGAPGYSVAPGSLAIRPGPTYPTTNYYGFSSYYTGTGFQFSNNTITEIGIYSGPLQQHGYTIGNTFVSAYTSGAQFLDYIGFYGSRLYSGDETLTANAATCHNTWWAYNSVYGGLVASYDRALECAYFSGTMTPFVEEEENGNGGTAPAVPLPAGLPLLAGALGLLALRRRPRD</sequence>